<proteinExistence type="predicted"/>
<dbReference type="EMBL" id="MEUA01000026">
    <property type="protein sequence ID" value="OGC15044.1"/>
    <property type="molecule type" value="Genomic_DNA"/>
</dbReference>
<dbReference type="SUPFAM" id="SSF143011">
    <property type="entry name" value="RelE-like"/>
    <property type="match status" value="1"/>
</dbReference>
<reference evidence="1 2" key="1">
    <citation type="journal article" date="2016" name="Nat. Commun.">
        <title>Thousands of microbial genomes shed light on interconnected biogeochemical processes in an aquifer system.</title>
        <authorList>
            <person name="Anantharaman K."/>
            <person name="Brown C.T."/>
            <person name="Hug L.A."/>
            <person name="Sharon I."/>
            <person name="Castelle C.J."/>
            <person name="Probst A.J."/>
            <person name="Thomas B.C."/>
            <person name="Singh A."/>
            <person name="Wilkins M.J."/>
            <person name="Karaoz U."/>
            <person name="Brodie E.L."/>
            <person name="Williams K.H."/>
            <person name="Hubbard S.S."/>
            <person name="Banfield J.F."/>
        </authorList>
    </citation>
    <scope>NUCLEOTIDE SEQUENCE [LARGE SCALE GENOMIC DNA]</scope>
</reference>
<evidence type="ECO:0000313" key="2">
    <source>
        <dbReference type="Proteomes" id="UP000177905"/>
    </source>
</evidence>
<organism evidence="1 2">
    <name type="scientific">candidate division WOR-1 bacterium RIFOXYB2_FULL_36_35</name>
    <dbReference type="NCBI Taxonomy" id="1802578"/>
    <lineage>
        <taxon>Bacteria</taxon>
        <taxon>Bacillati</taxon>
        <taxon>Saganbacteria</taxon>
    </lineage>
</organism>
<accession>A0A1F4S3N7</accession>
<dbReference type="InterPro" id="IPR035093">
    <property type="entry name" value="RelE/ParE_toxin_dom_sf"/>
</dbReference>
<gene>
    <name evidence="1" type="ORF">A2290_09070</name>
</gene>
<evidence type="ECO:0008006" key="3">
    <source>
        <dbReference type="Google" id="ProtNLM"/>
    </source>
</evidence>
<protein>
    <recommendedName>
        <fullName evidence="3">Addiction module toxin RelE</fullName>
    </recommendedName>
</protein>
<dbReference type="Proteomes" id="UP000177905">
    <property type="component" value="Unassembled WGS sequence"/>
</dbReference>
<dbReference type="AlphaFoldDB" id="A0A1F4S3N7"/>
<name>A0A1F4S3N7_UNCSA</name>
<sequence>MIFLTTALFERLFKKLDFYKQEEVKRAVSELVAFFDSGIKTEGLGLKQLRKTIWEIRASIKDRILFSLVDGKTTLLIIGNHDDIRKFLKNL</sequence>
<comment type="caution">
    <text evidence="1">The sequence shown here is derived from an EMBL/GenBank/DDBJ whole genome shotgun (WGS) entry which is preliminary data.</text>
</comment>
<evidence type="ECO:0000313" key="1">
    <source>
        <dbReference type="EMBL" id="OGC15044.1"/>
    </source>
</evidence>